<gene>
    <name evidence="1" type="ORF">FR698_10875</name>
</gene>
<protein>
    <submittedName>
        <fullName evidence="1">MoaD/ThiS family protein</fullName>
    </submittedName>
</protein>
<dbReference type="SUPFAM" id="SSF54285">
    <property type="entry name" value="MoaD/ThiS"/>
    <property type="match status" value="1"/>
</dbReference>
<evidence type="ECO:0000313" key="1">
    <source>
        <dbReference type="EMBL" id="TXF11392.1"/>
    </source>
</evidence>
<keyword evidence="2" id="KW-1185">Reference proteome</keyword>
<organism evidence="1 2">
    <name type="scientific">Pelomicrobium methylotrophicum</name>
    <dbReference type="NCBI Taxonomy" id="2602750"/>
    <lineage>
        <taxon>Bacteria</taxon>
        <taxon>Pseudomonadati</taxon>
        <taxon>Pseudomonadota</taxon>
        <taxon>Hydrogenophilia</taxon>
        <taxon>Hydrogenophilia incertae sedis</taxon>
        <taxon>Pelomicrobium</taxon>
    </lineage>
</organism>
<proteinExistence type="predicted"/>
<dbReference type="InterPro" id="IPR003749">
    <property type="entry name" value="ThiS/MoaD-like"/>
</dbReference>
<reference evidence="1 2" key="1">
    <citation type="submission" date="2019-08" db="EMBL/GenBank/DDBJ databases">
        <title>Pelomicrobium methylotrophicum gen. nov., sp. nov. a moderately thermophilic, facultatively anaerobic, lithoautotrophic and methylotrophic bacterium isolated from a terrestrial mud volcano.</title>
        <authorList>
            <person name="Slobodkina G.B."/>
            <person name="Merkel A.Y."/>
            <person name="Slobodkin A.I."/>
        </authorList>
    </citation>
    <scope>NUCLEOTIDE SEQUENCE [LARGE SCALE GENOMIC DNA]</scope>
    <source>
        <strain evidence="1 2">SM250</strain>
    </source>
</reference>
<dbReference type="Proteomes" id="UP000321201">
    <property type="component" value="Unassembled WGS sequence"/>
</dbReference>
<dbReference type="InParanoid" id="A0A5C7ERW1"/>
<dbReference type="Pfam" id="PF02597">
    <property type="entry name" value="ThiS"/>
    <property type="match status" value="1"/>
</dbReference>
<comment type="caution">
    <text evidence="1">The sequence shown here is derived from an EMBL/GenBank/DDBJ whole genome shotgun (WGS) entry which is preliminary data.</text>
</comment>
<dbReference type="InterPro" id="IPR016155">
    <property type="entry name" value="Mopterin_synth/thiamin_S_b"/>
</dbReference>
<sequence length="90" mass="9932">MTAGRVISVARILYFASLVEALGKSSEEVSVPSAGVPVKWLLARLRARGGPWSVHLRDDRVQVTINKKFVELDETVTDSDDVAIVPTRRE</sequence>
<dbReference type="OrthoDB" id="9800712at2"/>
<dbReference type="EMBL" id="VPFL01000014">
    <property type="protein sequence ID" value="TXF11392.1"/>
    <property type="molecule type" value="Genomic_DNA"/>
</dbReference>
<dbReference type="AlphaFoldDB" id="A0A5C7ERW1"/>
<dbReference type="InterPro" id="IPR012675">
    <property type="entry name" value="Beta-grasp_dom_sf"/>
</dbReference>
<evidence type="ECO:0000313" key="2">
    <source>
        <dbReference type="Proteomes" id="UP000321201"/>
    </source>
</evidence>
<dbReference type="Gene3D" id="3.10.20.30">
    <property type="match status" value="1"/>
</dbReference>
<accession>A0A5C7ERW1</accession>
<name>A0A5C7ERW1_9PROT</name>
<dbReference type="CDD" id="cd00754">
    <property type="entry name" value="Ubl_MoaD"/>
    <property type="match status" value="1"/>
</dbReference>